<proteinExistence type="predicted"/>
<feature type="transmembrane region" description="Helical" evidence="2">
    <location>
        <begin position="66"/>
        <end position="85"/>
    </location>
</feature>
<dbReference type="OrthoDB" id="170367at2157"/>
<evidence type="ECO:0000256" key="2">
    <source>
        <dbReference type="SAM" id="Phobius"/>
    </source>
</evidence>
<dbReference type="EMBL" id="CP001932">
    <property type="protein sequence ID" value="ADD04358.1"/>
    <property type="molecule type" value="Genomic_DNA"/>
</dbReference>
<reference evidence="4 6" key="3">
    <citation type="journal article" date="2014" name="PLoS Genet.">
        <title>Phylogenetically driven sequencing of extremely halophilic archaea reveals strategies for static and dynamic osmo-response.</title>
        <authorList>
            <person name="Becker E.A."/>
            <person name="Seitzer P.M."/>
            <person name="Tritt A."/>
            <person name="Larsen D."/>
            <person name="Krusor M."/>
            <person name="Yao A.I."/>
            <person name="Wu D."/>
            <person name="Madern D."/>
            <person name="Eisen J.A."/>
            <person name="Darling A.E."/>
            <person name="Facciotti M.T."/>
        </authorList>
    </citation>
    <scope>NUCLEOTIDE SEQUENCE [LARGE SCALE GENOMIC DNA]</scope>
    <source>
        <strain evidence="6">ATCC 43099 / DSM 3394 / CCM 3739 / CIP 104546 / IAM 13178 / JCM 8861 / NBRC 102185 / NCIMB 2190 / MS3</strain>
        <strain evidence="4">MS-3</strain>
    </source>
</reference>
<protein>
    <submittedName>
        <fullName evidence="3">Uncharacterized protein</fullName>
    </submittedName>
</protein>
<evidence type="ECO:0000313" key="5">
    <source>
        <dbReference type="Proteomes" id="UP000001879"/>
    </source>
</evidence>
<dbReference type="AlphaFoldDB" id="D3T000"/>
<dbReference type="STRING" id="547559.Nmag_0773"/>
<name>D3T000_NATMM</name>
<reference evidence="3 5" key="2">
    <citation type="journal article" date="2012" name="BMC Genomics">
        <title>A comparative genomics perspective on the genetic content of the alkaliphilic haloarchaeon Natrialba magadii ATCC 43099T.</title>
        <authorList>
            <person name="Siddaramappa S."/>
            <person name="Challacombe J.F."/>
            <person name="Decastro R.E."/>
            <person name="Pfeiffer F."/>
            <person name="Sastre D.E."/>
            <person name="Gimenez M.I."/>
            <person name="Paggi R.A."/>
            <person name="Detter J.C."/>
            <person name="Davenport K.W."/>
            <person name="Goodwin L.A."/>
            <person name="Kyrpides N."/>
            <person name="Tapia R."/>
            <person name="Pitluck S."/>
            <person name="Lucas S."/>
            <person name="Woyke T."/>
            <person name="Maupin-Furlow J.A."/>
        </authorList>
    </citation>
    <scope>NUCLEOTIDE SEQUENCE [LARGE SCALE GENOMIC DNA]</scope>
    <source>
        <strain evidence="3">ATCC 43099</strain>
        <strain evidence="5">ATCC 43099 / DSM 3394 / CCM 3739 / CIP 104546 / IAM 13178 / JCM 8861 / NBRC 102185 / NCIMB 2190 / MS3</strain>
    </source>
</reference>
<dbReference type="HOGENOM" id="CLU_707163_0_0_2"/>
<evidence type="ECO:0000313" key="3">
    <source>
        <dbReference type="EMBL" id="ADD04358.1"/>
    </source>
</evidence>
<accession>D3T000</accession>
<organism evidence="3 5">
    <name type="scientific">Natrialba magadii (strain ATCC 43099 / DSM 3394 / CCM 3739 / CIP 104546 / IAM 13178 / JCM 8861 / NBRC 102185 / NCIMB 2190 / MS3)</name>
    <name type="common">Natronobacterium magadii</name>
    <dbReference type="NCBI Taxonomy" id="547559"/>
    <lineage>
        <taxon>Archaea</taxon>
        <taxon>Methanobacteriati</taxon>
        <taxon>Methanobacteriota</taxon>
        <taxon>Stenosarchaea group</taxon>
        <taxon>Halobacteria</taxon>
        <taxon>Halobacteriales</taxon>
        <taxon>Natrialbaceae</taxon>
        <taxon>Natrialba</taxon>
    </lineage>
</organism>
<dbReference type="Proteomes" id="UP000001879">
    <property type="component" value="Chromosome"/>
</dbReference>
<feature type="transmembrane region" description="Helical" evidence="2">
    <location>
        <begin position="21"/>
        <end position="46"/>
    </location>
</feature>
<keyword evidence="5" id="KW-1185">Reference proteome</keyword>
<dbReference type="PATRIC" id="fig|547559.17.peg.3216"/>
<dbReference type="KEGG" id="nmg:Nmag_0773"/>
<reference evidence="3" key="4">
    <citation type="submission" date="2016-09" db="EMBL/GenBank/DDBJ databases">
        <authorList>
            <person name="Pfeiffer F."/>
        </authorList>
    </citation>
    <scope>NUCLEOTIDE SEQUENCE</scope>
    <source>
        <strain evidence="3">ATCC 43099</strain>
    </source>
</reference>
<feature type="transmembrane region" description="Helical" evidence="2">
    <location>
        <begin position="105"/>
        <end position="127"/>
    </location>
</feature>
<gene>
    <name evidence="3" type="ordered locus">Nmag_0773</name>
    <name evidence="4" type="ORF">C500_16382</name>
</gene>
<evidence type="ECO:0000256" key="1">
    <source>
        <dbReference type="SAM" id="MobiDB-lite"/>
    </source>
</evidence>
<keyword evidence="2" id="KW-0472">Membrane</keyword>
<reference evidence="5" key="1">
    <citation type="submission" date="2010-02" db="EMBL/GenBank/DDBJ databases">
        <title>Complete sequence of chromosome of Natrialba magadii ATCC 43099.</title>
        <authorList>
            <consortium name="US DOE Joint Genome Institute"/>
            <person name="Lucas S."/>
            <person name="Copeland A."/>
            <person name="Lapidus A."/>
            <person name="Cheng J.-F."/>
            <person name="Bruce D."/>
            <person name="Goodwin L."/>
            <person name="Pitluck S."/>
            <person name="Davenport K."/>
            <person name="Saunders E."/>
            <person name="Detter J.C."/>
            <person name="Han C."/>
            <person name="Tapia R."/>
            <person name="Land M."/>
            <person name="Hauser L."/>
            <person name="Kyrpides N."/>
            <person name="Mikhailova N."/>
            <person name="De Castro R.E."/>
            <person name="Maupin-Furlow J.A."/>
            <person name="Woyke T."/>
        </authorList>
    </citation>
    <scope>NUCLEOTIDE SEQUENCE [LARGE SCALE GENOMIC DNA]</scope>
    <source>
        <strain evidence="5">ATCC 43099 / DSM 3394 / CCM 3739 / CIP 104546 / IAM 13178 / JCM 8861 / NBRC 102185 / NCIMB 2190 / MS3</strain>
    </source>
</reference>
<evidence type="ECO:0000313" key="6">
    <source>
        <dbReference type="Proteomes" id="UP000011543"/>
    </source>
</evidence>
<keyword evidence="2" id="KW-0812">Transmembrane</keyword>
<dbReference type="eggNOG" id="arCOG11484">
    <property type="taxonomic scope" value="Archaea"/>
</dbReference>
<feature type="transmembrane region" description="Helical" evidence="2">
    <location>
        <begin position="207"/>
        <end position="228"/>
    </location>
</feature>
<dbReference type="Proteomes" id="UP000011543">
    <property type="component" value="Unassembled WGS sequence"/>
</dbReference>
<feature type="transmembrane region" description="Helical" evidence="2">
    <location>
        <begin position="181"/>
        <end position="201"/>
    </location>
</feature>
<sequence>MTITTKAKKAVATSVNQFIKPALPAVILATAIAIAVTLAFWVSGWLDIVPLVTIPVVGWELVPMRTTFLTAFLFGLLLGGCYLLYRNNRETIHQRWEQYSTWAKAMLSGWVAALSVAVVLAVGYALGWITVPILFVGILLTWPLAVGAVLLGYRKSRRTSSTLGSIRVGYVLTRGLESRTLAMIVGLLVAIGSGLIVGVVTWSLDRYLWWVPVLCAGLLWGVVTLLLYNRYEKRTVERTDLISTDIRTPEARNSFELIVRNSSNRSIDLSESLIRDTDLDLFRPGVDTTIRPGEEGTFEIDEAFSLKPNDDALKLPLGYNLKRGGETPTVFTKDGEVYYLQWTEQAASAIGRDSSKHVTDSVEEDNDSRHSTANEPDSVVGAAGSPTPQD</sequence>
<keyword evidence="2" id="KW-1133">Transmembrane helix</keyword>
<dbReference type="PaxDb" id="547559-Nmag_0773"/>
<feature type="transmembrane region" description="Helical" evidence="2">
    <location>
        <begin position="133"/>
        <end position="153"/>
    </location>
</feature>
<dbReference type="EMBL" id="AOHS01000052">
    <property type="protein sequence ID" value="ELY26083.1"/>
    <property type="molecule type" value="Genomic_DNA"/>
</dbReference>
<evidence type="ECO:0000313" key="4">
    <source>
        <dbReference type="EMBL" id="ELY26083.1"/>
    </source>
</evidence>
<feature type="region of interest" description="Disordered" evidence="1">
    <location>
        <begin position="349"/>
        <end position="390"/>
    </location>
</feature>